<dbReference type="AlphaFoldDB" id="A0A2T4CYX5"/>
<gene>
    <name evidence="1" type="ORF">C9940_01000</name>
</gene>
<organism evidence="1">
    <name type="scientific">Pseudidiomarina aestuarii</name>
    <dbReference type="NCBI Taxonomy" id="624146"/>
    <lineage>
        <taxon>Bacteria</taxon>
        <taxon>Pseudomonadati</taxon>
        <taxon>Pseudomonadota</taxon>
        <taxon>Gammaproteobacteria</taxon>
        <taxon>Alteromonadales</taxon>
        <taxon>Idiomarinaceae</taxon>
        <taxon>Pseudidiomarina</taxon>
    </lineage>
</organism>
<evidence type="ECO:0000313" key="1">
    <source>
        <dbReference type="EMBL" id="PTB86784.1"/>
    </source>
</evidence>
<reference evidence="1" key="1">
    <citation type="submission" date="2018-03" db="EMBL/GenBank/DDBJ databases">
        <title>Cross-interface Injection: A General Nanoliter Liquid Handling Method Applied to Single Cells Genome Amplification Automated Nanoliter Liquid Handling Applied to Single Cell Multiple Displacement Amplification.</title>
        <authorList>
            <person name="Yun J."/>
            <person name="Xu P."/>
            <person name="Xu J."/>
            <person name="Dai X."/>
            <person name="Wang Y."/>
            <person name="Zheng X."/>
            <person name="Cao C."/>
            <person name="Yi Q."/>
            <person name="Zhu Y."/>
            <person name="Wang L."/>
            <person name="Dong Z."/>
            <person name="Huang Y."/>
            <person name="Huang L."/>
            <person name="Du W."/>
        </authorList>
    </citation>
    <scope>NUCLEOTIDE SEQUENCE [LARGE SCALE GENOMIC DNA]</scope>
    <source>
        <strain evidence="1">Z-D3-2</strain>
    </source>
</reference>
<proteinExistence type="predicted"/>
<name>A0A2T4CYX5_9GAMM</name>
<sequence length="79" mass="9164">MDKSLLPLISKIDSYISRNTETSLVIFLSTDFYQRILHSNRTSFNLTYDPPKLLGHTFSVRDDIDTMEKQFFVTSETAL</sequence>
<comment type="caution">
    <text evidence="1">The sequence shown here is derived from an EMBL/GenBank/DDBJ whole genome shotgun (WGS) entry which is preliminary data.</text>
</comment>
<protein>
    <submittedName>
        <fullName evidence="1">Uncharacterized protein</fullName>
    </submittedName>
</protein>
<dbReference type="EMBL" id="PYVN01000005">
    <property type="protein sequence ID" value="PTB86784.1"/>
    <property type="molecule type" value="Genomic_DNA"/>
</dbReference>
<accession>A0A2T4CYX5</accession>